<dbReference type="Gene3D" id="4.10.60.10">
    <property type="entry name" value="Zinc finger, CCHC-type"/>
    <property type="match status" value="1"/>
</dbReference>
<reference evidence="4" key="2">
    <citation type="submission" date="2022-01" db="EMBL/GenBank/DDBJ databases">
        <authorList>
            <person name="Yamashiro T."/>
            <person name="Shiraishi A."/>
            <person name="Satake H."/>
            <person name="Nakayama K."/>
        </authorList>
    </citation>
    <scope>NUCLEOTIDE SEQUENCE</scope>
</reference>
<gene>
    <name evidence="4" type="ORF">Tco_0893064</name>
</gene>
<evidence type="ECO:0000313" key="4">
    <source>
        <dbReference type="EMBL" id="GJT23127.1"/>
    </source>
</evidence>
<evidence type="ECO:0000259" key="3">
    <source>
        <dbReference type="PROSITE" id="PS50158"/>
    </source>
</evidence>
<name>A0ABQ5CAL7_9ASTR</name>
<evidence type="ECO:0000313" key="5">
    <source>
        <dbReference type="Proteomes" id="UP001151760"/>
    </source>
</evidence>
<dbReference type="InterPro" id="IPR001878">
    <property type="entry name" value="Znf_CCHC"/>
</dbReference>
<feature type="region of interest" description="Disordered" evidence="2">
    <location>
        <begin position="328"/>
        <end position="349"/>
    </location>
</feature>
<evidence type="ECO:0000256" key="1">
    <source>
        <dbReference type="PROSITE-ProRule" id="PRU00047"/>
    </source>
</evidence>
<proteinExistence type="predicted"/>
<keyword evidence="5" id="KW-1185">Reference proteome</keyword>
<dbReference type="Pfam" id="PF14223">
    <property type="entry name" value="Retrotran_gag_2"/>
    <property type="match status" value="1"/>
</dbReference>
<dbReference type="PROSITE" id="PS50158">
    <property type="entry name" value="ZF_CCHC"/>
    <property type="match status" value="1"/>
</dbReference>
<dbReference type="SUPFAM" id="SSF57756">
    <property type="entry name" value="Retrovirus zinc finger-like domains"/>
    <property type="match status" value="1"/>
</dbReference>
<dbReference type="Pfam" id="PF00098">
    <property type="entry name" value="zf-CCHC"/>
    <property type="match status" value="1"/>
</dbReference>
<comment type="caution">
    <text evidence="4">The sequence shown here is derived from an EMBL/GenBank/DDBJ whole genome shotgun (WGS) entry which is preliminary data.</text>
</comment>
<protein>
    <submittedName>
        <fullName evidence="4">Ribonuclease H-like domain-containing protein</fullName>
    </submittedName>
</protein>
<dbReference type="SMART" id="SM00343">
    <property type="entry name" value="ZnF_C2HC"/>
    <property type="match status" value="1"/>
</dbReference>
<dbReference type="EMBL" id="BQNB010014029">
    <property type="protein sequence ID" value="GJT23127.1"/>
    <property type="molecule type" value="Genomic_DNA"/>
</dbReference>
<keyword evidence="1" id="KW-0479">Metal-binding</keyword>
<feature type="domain" description="CCHC-type" evidence="3">
    <location>
        <begin position="310"/>
        <end position="324"/>
    </location>
</feature>
<keyword evidence="1" id="KW-0862">Zinc</keyword>
<accession>A0ABQ5CAL7</accession>
<organism evidence="4 5">
    <name type="scientific">Tanacetum coccineum</name>
    <dbReference type="NCBI Taxonomy" id="301880"/>
    <lineage>
        <taxon>Eukaryota</taxon>
        <taxon>Viridiplantae</taxon>
        <taxon>Streptophyta</taxon>
        <taxon>Embryophyta</taxon>
        <taxon>Tracheophyta</taxon>
        <taxon>Spermatophyta</taxon>
        <taxon>Magnoliopsida</taxon>
        <taxon>eudicotyledons</taxon>
        <taxon>Gunneridae</taxon>
        <taxon>Pentapetalae</taxon>
        <taxon>asterids</taxon>
        <taxon>campanulids</taxon>
        <taxon>Asterales</taxon>
        <taxon>Asteraceae</taxon>
        <taxon>Asteroideae</taxon>
        <taxon>Anthemideae</taxon>
        <taxon>Anthemidinae</taxon>
        <taxon>Tanacetum</taxon>
    </lineage>
</organism>
<dbReference type="InterPro" id="IPR036875">
    <property type="entry name" value="Znf_CCHC_sf"/>
</dbReference>
<evidence type="ECO:0000256" key="2">
    <source>
        <dbReference type="SAM" id="MobiDB-lite"/>
    </source>
</evidence>
<dbReference type="Proteomes" id="UP001151760">
    <property type="component" value="Unassembled WGS sequence"/>
</dbReference>
<reference evidence="4" key="1">
    <citation type="journal article" date="2022" name="Int. J. Mol. Sci.">
        <title>Draft Genome of Tanacetum Coccineum: Genomic Comparison of Closely Related Tanacetum-Family Plants.</title>
        <authorList>
            <person name="Yamashiro T."/>
            <person name="Shiraishi A."/>
            <person name="Nakayama K."/>
            <person name="Satake H."/>
        </authorList>
    </citation>
    <scope>NUCLEOTIDE SEQUENCE</scope>
</reference>
<keyword evidence="1" id="KW-0863">Zinc-finger</keyword>
<sequence>MEFESVQSNTTAKLPILKLAQENGTSITKMSVPVTAKEKTNKKNDVKARSLLLMALPNEHQLTFSQYNDAKTMFAAIKTRFGGNEATKKTQKTLLKQQYENFSASSTESLDSIFNMLQKIVSRLAILGVVITQEDLNSKFLTSLPLEWNTHVVVWMNKAEIETMSIDDLYNNFKIVEQSVKKSVGASSGAQNLAFMTAPSTSSTNDVNTAKPAYEVSTVSPNVNTASPQVSTASFSDNVVYAFMVENPNGSNLLQQDLEQIHEDDLEAMDLKWQLSLLSMRAKRYYQRTGKKIFINANDTAGYDKSKVECFNCHKMGHFARECRAPRNKEGQFKNQDNTRKHGNNEDTSSKAMLAIDGVGFDWSDMAEEQVQTNMALMAFSDSEKFIADTYKRGLATIEEQLVTYRKNEVLFSEEVVVLKREVACKYYEINVLKSEFEKFKQEKEGIEFKIEKFDDSKENFDDSLVKEQVSEDTSSFVESPLNVDKKTIFLADKREEFFKPKKS</sequence>